<comment type="caution">
    <text evidence="1">The sequence shown here is derived from an EMBL/GenBank/DDBJ whole genome shotgun (WGS) entry which is preliminary data.</text>
</comment>
<dbReference type="SUPFAM" id="SSF159238">
    <property type="entry name" value="SO1590-like"/>
    <property type="match status" value="1"/>
</dbReference>
<dbReference type="RefSeq" id="WP_106181516.1">
    <property type="nucleotide sequence ID" value="NZ_PVNH01000012.1"/>
</dbReference>
<dbReference type="InterPro" id="IPR021607">
    <property type="entry name" value="DUF3224"/>
</dbReference>
<gene>
    <name evidence="1" type="ORF">B0I33_11273</name>
</gene>
<accession>A0A2T0LM88</accession>
<sequence length="132" mass="14146">MSENTCTMRTWEEHVVAGPEDGPRFAHAHTTFGYTGVIEGTSTCDYLLYYAEPGYEGAGQTAPGFERIEGSVDGRRGSFLVRHDVAYDASGIRDTWSVVPGSGTGELTGLTGTGSMAGNAESMPYTFDYRLG</sequence>
<evidence type="ECO:0000313" key="1">
    <source>
        <dbReference type="EMBL" id="PRX44195.1"/>
    </source>
</evidence>
<dbReference type="Pfam" id="PF11528">
    <property type="entry name" value="DUF3224"/>
    <property type="match status" value="1"/>
</dbReference>
<name>A0A2T0LM88_9PSEU</name>
<organism evidence="1 2">
    <name type="scientific">Prauserella shujinwangii</name>
    <dbReference type="NCBI Taxonomy" id="1453103"/>
    <lineage>
        <taxon>Bacteria</taxon>
        <taxon>Bacillati</taxon>
        <taxon>Actinomycetota</taxon>
        <taxon>Actinomycetes</taxon>
        <taxon>Pseudonocardiales</taxon>
        <taxon>Pseudonocardiaceae</taxon>
        <taxon>Prauserella</taxon>
    </lineage>
</organism>
<dbReference type="Proteomes" id="UP000238362">
    <property type="component" value="Unassembled WGS sequence"/>
</dbReference>
<dbReference type="InterPro" id="IPR023159">
    <property type="entry name" value="SO1590-like_sf"/>
</dbReference>
<protein>
    <submittedName>
        <fullName evidence="1">Uncharacterized protein DUF3224</fullName>
    </submittedName>
</protein>
<dbReference type="EMBL" id="PVNH01000012">
    <property type="protein sequence ID" value="PRX44195.1"/>
    <property type="molecule type" value="Genomic_DNA"/>
</dbReference>
<keyword evidence="2" id="KW-1185">Reference proteome</keyword>
<proteinExistence type="predicted"/>
<dbReference type="AlphaFoldDB" id="A0A2T0LM88"/>
<reference evidence="1 2" key="1">
    <citation type="submission" date="2018-03" db="EMBL/GenBank/DDBJ databases">
        <title>Genomic Encyclopedia of Type Strains, Phase III (KMG-III): the genomes of soil and plant-associated and newly described type strains.</title>
        <authorList>
            <person name="Whitman W."/>
        </authorList>
    </citation>
    <scope>NUCLEOTIDE SEQUENCE [LARGE SCALE GENOMIC DNA]</scope>
    <source>
        <strain evidence="1 2">CGMCC 4.7125</strain>
    </source>
</reference>
<dbReference type="Gene3D" id="2.40.350.10">
    <property type="entry name" value="SO1590-like"/>
    <property type="match status" value="1"/>
</dbReference>
<dbReference type="OrthoDB" id="7947478at2"/>
<evidence type="ECO:0000313" key="2">
    <source>
        <dbReference type="Proteomes" id="UP000238362"/>
    </source>
</evidence>